<name>A0A921GE90_9ACTN</name>
<dbReference type="Pfam" id="PF04023">
    <property type="entry name" value="FeoA"/>
    <property type="match status" value="1"/>
</dbReference>
<gene>
    <name evidence="3" type="ORF">K8U72_00390</name>
</gene>
<dbReference type="GO" id="GO:0046914">
    <property type="term" value="F:transition metal ion binding"/>
    <property type="evidence" value="ECO:0007669"/>
    <property type="project" value="InterPro"/>
</dbReference>
<dbReference type="RefSeq" id="WP_274958353.1">
    <property type="nucleotide sequence ID" value="NZ_DYWQ01000007.1"/>
</dbReference>
<keyword evidence="1" id="KW-0408">Iron</keyword>
<proteinExistence type="predicted"/>
<evidence type="ECO:0000256" key="1">
    <source>
        <dbReference type="ARBA" id="ARBA00023004"/>
    </source>
</evidence>
<feature type="domain" description="Ferrous iron transporter FeoA-like" evidence="2">
    <location>
        <begin position="2"/>
        <end position="74"/>
    </location>
</feature>
<organism evidence="3 4">
    <name type="scientific">Thermophilibacter provencensis</name>
    <dbReference type="NCBI Taxonomy" id="1852386"/>
    <lineage>
        <taxon>Bacteria</taxon>
        <taxon>Bacillati</taxon>
        <taxon>Actinomycetota</taxon>
        <taxon>Coriobacteriia</taxon>
        <taxon>Coriobacteriales</taxon>
        <taxon>Atopobiaceae</taxon>
        <taxon>Thermophilibacter</taxon>
    </lineage>
</organism>
<dbReference type="PANTHER" id="PTHR42954">
    <property type="entry name" value="FE(2+) TRANSPORT PROTEIN A"/>
    <property type="match status" value="1"/>
</dbReference>
<comment type="caution">
    <text evidence="3">The sequence shown here is derived from an EMBL/GenBank/DDBJ whole genome shotgun (WGS) entry which is preliminary data.</text>
</comment>
<dbReference type="EMBL" id="DYWQ01000007">
    <property type="protein sequence ID" value="HJF44234.1"/>
    <property type="molecule type" value="Genomic_DNA"/>
</dbReference>
<sequence>MATLKDVRVGESATVTRLTGTGALKRRIMDMGLTKGTRVHVRKVAPLGDPLELTVRGYELSIRKDEAASVEVSDVTRDDR</sequence>
<dbReference type="InterPro" id="IPR038157">
    <property type="entry name" value="FeoA_core_dom"/>
</dbReference>
<dbReference type="AlphaFoldDB" id="A0A921GE90"/>
<dbReference type="Proteomes" id="UP000697330">
    <property type="component" value="Unassembled WGS sequence"/>
</dbReference>
<dbReference type="Gene3D" id="2.30.30.90">
    <property type="match status" value="1"/>
</dbReference>
<accession>A0A921GE90</accession>
<reference evidence="3" key="1">
    <citation type="journal article" date="2021" name="PeerJ">
        <title>Extensive microbial diversity within the chicken gut microbiome revealed by metagenomics and culture.</title>
        <authorList>
            <person name="Gilroy R."/>
            <person name="Ravi A."/>
            <person name="Getino M."/>
            <person name="Pursley I."/>
            <person name="Horton D.L."/>
            <person name="Alikhan N.F."/>
            <person name="Baker D."/>
            <person name="Gharbi K."/>
            <person name="Hall N."/>
            <person name="Watson M."/>
            <person name="Adriaenssens E.M."/>
            <person name="Foster-Nyarko E."/>
            <person name="Jarju S."/>
            <person name="Secka A."/>
            <person name="Antonio M."/>
            <person name="Oren A."/>
            <person name="Chaudhuri R.R."/>
            <person name="La Ragione R."/>
            <person name="Hildebrand F."/>
            <person name="Pallen M.J."/>
        </authorList>
    </citation>
    <scope>NUCLEOTIDE SEQUENCE</scope>
    <source>
        <strain evidence="3">CHK124-7917</strain>
    </source>
</reference>
<evidence type="ECO:0000313" key="4">
    <source>
        <dbReference type="Proteomes" id="UP000697330"/>
    </source>
</evidence>
<dbReference type="InterPro" id="IPR052713">
    <property type="entry name" value="FeoA"/>
</dbReference>
<dbReference type="InterPro" id="IPR007167">
    <property type="entry name" value="Fe-transptr_FeoA-like"/>
</dbReference>
<dbReference type="SMART" id="SM00899">
    <property type="entry name" value="FeoA"/>
    <property type="match status" value="1"/>
</dbReference>
<protein>
    <submittedName>
        <fullName evidence="3">Ferrous iron transport protein A</fullName>
    </submittedName>
</protein>
<dbReference type="InterPro" id="IPR008988">
    <property type="entry name" value="Transcriptional_repressor_C"/>
</dbReference>
<evidence type="ECO:0000313" key="3">
    <source>
        <dbReference type="EMBL" id="HJF44234.1"/>
    </source>
</evidence>
<dbReference type="SUPFAM" id="SSF50037">
    <property type="entry name" value="C-terminal domain of transcriptional repressors"/>
    <property type="match status" value="1"/>
</dbReference>
<evidence type="ECO:0000259" key="2">
    <source>
        <dbReference type="SMART" id="SM00899"/>
    </source>
</evidence>
<reference evidence="3" key="2">
    <citation type="submission" date="2021-09" db="EMBL/GenBank/DDBJ databases">
        <authorList>
            <person name="Gilroy R."/>
        </authorList>
    </citation>
    <scope>NUCLEOTIDE SEQUENCE</scope>
    <source>
        <strain evidence="3">CHK124-7917</strain>
    </source>
</reference>
<dbReference type="PANTHER" id="PTHR42954:SF2">
    <property type="entry name" value="FE(2+) TRANSPORT PROTEIN A"/>
    <property type="match status" value="1"/>
</dbReference>